<dbReference type="Gene3D" id="2.60.40.10">
    <property type="entry name" value="Immunoglobulins"/>
    <property type="match status" value="4"/>
</dbReference>
<dbReference type="EMBL" id="SLWS01000009">
    <property type="protein sequence ID" value="TCO54365.1"/>
    <property type="molecule type" value="Genomic_DNA"/>
</dbReference>
<keyword evidence="4" id="KW-0624">Polysaccharide degradation</keyword>
<feature type="domain" description="PKD" evidence="7">
    <location>
        <begin position="473"/>
        <end position="546"/>
    </location>
</feature>
<dbReference type="SUPFAM" id="SSF49899">
    <property type="entry name" value="Concanavalin A-like lectins/glucanases"/>
    <property type="match status" value="2"/>
</dbReference>
<organism evidence="9 10">
    <name type="scientific">Actinocrispum wychmicini</name>
    <dbReference type="NCBI Taxonomy" id="1213861"/>
    <lineage>
        <taxon>Bacteria</taxon>
        <taxon>Bacillati</taxon>
        <taxon>Actinomycetota</taxon>
        <taxon>Actinomycetes</taxon>
        <taxon>Pseudonocardiales</taxon>
        <taxon>Pseudonocardiaceae</taxon>
        <taxon>Actinocrispum</taxon>
    </lineage>
</organism>
<dbReference type="InterPro" id="IPR013320">
    <property type="entry name" value="ConA-like_dom_sf"/>
</dbReference>
<evidence type="ECO:0000259" key="7">
    <source>
        <dbReference type="PROSITE" id="PS50093"/>
    </source>
</evidence>
<dbReference type="InterPro" id="IPR022409">
    <property type="entry name" value="PKD/Chitinase_dom"/>
</dbReference>
<dbReference type="InterPro" id="IPR012938">
    <property type="entry name" value="Glc/Sorbosone_DH"/>
</dbReference>
<dbReference type="PROSITE" id="PS50093">
    <property type="entry name" value="PKD"/>
    <property type="match status" value="1"/>
</dbReference>
<dbReference type="CDD" id="cd00063">
    <property type="entry name" value="FN3"/>
    <property type="match status" value="1"/>
</dbReference>
<dbReference type="SUPFAM" id="SSF49265">
    <property type="entry name" value="Fibronectin type III"/>
    <property type="match status" value="1"/>
</dbReference>
<feature type="compositionally biased region" description="Polar residues" evidence="5">
    <location>
        <begin position="1035"/>
        <end position="1049"/>
    </location>
</feature>
<keyword evidence="1 6" id="KW-0732">Signal</keyword>
<feature type="chain" id="PRO_5039311261" evidence="6">
    <location>
        <begin position="21"/>
        <end position="1353"/>
    </location>
</feature>
<evidence type="ECO:0000256" key="2">
    <source>
        <dbReference type="ARBA" id="ARBA00023157"/>
    </source>
</evidence>
<sequence length="1353" mass="139508">MRRSVAVVAVCCLVPLVAVAPSAAALPSGFTDQVVFANLEQPMAVDFSPDGRVFVAEKSGLIKVFDGLGDTTPTVFADLRTNVFNEHDRGMMSMTLAPTFPADPSVYVLYSHDAAIGGTAPRWGTPGATNDSCPNPPGETGDGCVISGRLSKLDSTKPGGGPEQVLIEDWCQQYPSHSVGDLQFGPDGYLYASAGDGASYVFADYGQAGNPKNPCGDPPAGVGGNQTVPTAEGGSLRSQDIQTLGDPTGLDGSIIRIDPATGQGAPGNPMIGSPDPNNRRIIATGLRNPFRFAFRPGTSEIWAGDVGWGTWEEIDRVADPTDGSIDNFGWPCMEGNQVNGGFNFGLTMCDRIYSGAVPVVPPHFTYNHGDPVVAGDGCNADVGSSISGTAFYNGDAYPAQYKGALFFADYSRRCIWTMFPGGNGVPDPATRIGFRTNVFPVDLKTGPNGDVFYVDIAMGEVHRIRYASGNQPPTASITATPTQGPLPLTVSFSATASSDPEGAALTYTWDLDGDGNFNDGTGPTVSKTYTTAKVYPAAVRVTDPGGQSDVAGRQIFAGTTPPTATIATPTPTLTWAVGDTVTFSGSATDAEDGPLPASALKWSLIMHHCPTINACHEHELTTFNGVASGSFDAPDHDYPAYLELRLTATDSTGATATTSRRINPKVSTLTVETSPPGLTATLSGKAGPAPFTAQAIVGSRLTLSTPQTQSVGPNMYEFQNWSDGGSRVHDIFVDTADRTYRANFTRVAGGDPSLVAAYSFDDGAGSTVLDRTGKGHMGTLSGASWSPGHTSGGLSFNGVDNLVTIPDAADLRLGNAMTLEAWVKPTANNIWRTAILKERPGGLAYALYAAPASGYFVSGNDQSVTGPSALPVNTWSHLAVTYSGTTMRLYVNGTEVATAPVTGPITSSTSPLRLGGNLIWGEYFAGEMDDVRIYSRALSAAEVTTDKDVPVAGDGVPPTAPTNLTATGGVGTASLSWTAATDNVSVVGYDVHRSTTDSFTPSASTKVGTAPGTTYTDAGLPAGTYFYRVVARDGSGNTSPPSGQASASVTGDTTPPTVTLTAPANGSTVSGPVTVSANASDTGGIGGVTFKVDGATIGSEDTTSPYSVSWNSTGVANGTHTLTAVARDAAGNTTTSAGVTVTVNNTSSLVAAYNFNEGSGTTLTDRTGRGHNGTVAGATWTAGNTGGALSFNGTSDMVTIADANDLDLTSAMTVEAWVRPAAGTPNWRSVLMKERTGGLVYALYSDNAAGHPAGYVGIGSTDRSATIPGTIPATTWTHLAVTYNATTIRFYVNGTEVASTPSTGNMAASTGALRIGGNGVWGEFFAGAIDDVRVYNRALTAAEIATDQTTPIP</sequence>
<dbReference type="InterPro" id="IPR000601">
    <property type="entry name" value="PKD_dom"/>
</dbReference>
<dbReference type="Pfam" id="PF13385">
    <property type="entry name" value="Laminin_G_3"/>
    <property type="match status" value="2"/>
</dbReference>
<keyword evidence="10" id="KW-1185">Reference proteome</keyword>
<evidence type="ECO:0000256" key="6">
    <source>
        <dbReference type="SAM" id="SignalP"/>
    </source>
</evidence>
<dbReference type="PANTHER" id="PTHR19328">
    <property type="entry name" value="HEDGEHOG-INTERACTING PROTEIN"/>
    <property type="match status" value="1"/>
</dbReference>
<proteinExistence type="predicted"/>
<dbReference type="SUPFAM" id="SSF50952">
    <property type="entry name" value="Soluble quinoprotein glucose dehydrogenase"/>
    <property type="match status" value="1"/>
</dbReference>
<keyword evidence="3" id="KW-0378">Hydrolase</keyword>
<feature type="domain" description="Fibronectin type-III" evidence="8">
    <location>
        <begin position="957"/>
        <end position="1057"/>
    </location>
</feature>
<dbReference type="Pfam" id="PF17957">
    <property type="entry name" value="Big_7"/>
    <property type="match status" value="1"/>
</dbReference>
<dbReference type="InterPro" id="IPR011042">
    <property type="entry name" value="6-blade_b-propeller_TolB-like"/>
</dbReference>
<evidence type="ECO:0000259" key="8">
    <source>
        <dbReference type="PROSITE" id="PS50853"/>
    </source>
</evidence>
<protein>
    <submittedName>
        <fullName evidence="9">Glucose/arabinose dehydrogenase</fullName>
    </submittedName>
</protein>
<keyword evidence="4" id="KW-0119">Carbohydrate metabolism</keyword>
<accession>A0A4R2JJL7</accession>
<dbReference type="Pfam" id="PF18911">
    <property type="entry name" value="PKD_4"/>
    <property type="match status" value="1"/>
</dbReference>
<evidence type="ECO:0000313" key="10">
    <source>
        <dbReference type="Proteomes" id="UP000295680"/>
    </source>
</evidence>
<dbReference type="InterPro" id="IPR036116">
    <property type="entry name" value="FN3_sf"/>
</dbReference>
<dbReference type="SMART" id="SM00060">
    <property type="entry name" value="FN3"/>
    <property type="match status" value="1"/>
</dbReference>
<name>A0A4R2JJL7_9PSEU</name>
<dbReference type="GO" id="GO:0016798">
    <property type="term" value="F:hydrolase activity, acting on glycosyl bonds"/>
    <property type="evidence" value="ECO:0007669"/>
    <property type="project" value="UniProtKB-KW"/>
</dbReference>
<gene>
    <name evidence="9" type="ORF">EV192_109346</name>
</gene>
<dbReference type="Gene3D" id="2.120.10.30">
    <property type="entry name" value="TolB, C-terminal domain"/>
    <property type="match status" value="1"/>
</dbReference>
<evidence type="ECO:0000313" key="9">
    <source>
        <dbReference type="EMBL" id="TCO54365.1"/>
    </source>
</evidence>
<dbReference type="InterPro" id="IPR011041">
    <property type="entry name" value="Quinoprot_gluc/sorb_DH_b-prop"/>
</dbReference>
<dbReference type="Gene3D" id="2.60.120.200">
    <property type="match status" value="2"/>
</dbReference>
<dbReference type="Pfam" id="PF07995">
    <property type="entry name" value="GSDH"/>
    <property type="match status" value="2"/>
</dbReference>
<feature type="region of interest" description="Disordered" evidence="5">
    <location>
        <begin position="1035"/>
        <end position="1057"/>
    </location>
</feature>
<dbReference type="SUPFAM" id="SSF49299">
    <property type="entry name" value="PKD domain"/>
    <property type="match status" value="1"/>
</dbReference>
<dbReference type="PANTHER" id="PTHR19328:SF13">
    <property type="entry name" value="HIPL1 PROTEIN"/>
    <property type="match status" value="1"/>
</dbReference>
<dbReference type="InterPro" id="IPR035986">
    <property type="entry name" value="PKD_dom_sf"/>
</dbReference>
<evidence type="ECO:0000256" key="3">
    <source>
        <dbReference type="ARBA" id="ARBA00023295"/>
    </source>
</evidence>
<keyword evidence="2" id="KW-1015">Disulfide bond</keyword>
<evidence type="ECO:0000256" key="5">
    <source>
        <dbReference type="SAM" id="MobiDB-lite"/>
    </source>
</evidence>
<dbReference type="RefSeq" id="WP_165960834.1">
    <property type="nucleotide sequence ID" value="NZ_SLWS01000009.1"/>
</dbReference>
<feature type="signal peptide" evidence="6">
    <location>
        <begin position="1"/>
        <end position="20"/>
    </location>
</feature>
<dbReference type="SMART" id="SM00089">
    <property type="entry name" value="PKD"/>
    <property type="match status" value="1"/>
</dbReference>
<dbReference type="InterPro" id="IPR006558">
    <property type="entry name" value="LamG-like"/>
</dbReference>
<reference evidence="9 10" key="1">
    <citation type="submission" date="2019-03" db="EMBL/GenBank/DDBJ databases">
        <title>Genomic Encyclopedia of Type Strains, Phase IV (KMG-IV): sequencing the most valuable type-strain genomes for metagenomic binning, comparative biology and taxonomic classification.</title>
        <authorList>
            <person name="Goeker M."/>
        </authorList>
    </citation>
    <scope>NUCLEOTIDE SEQUENCE [LARGE SCALE GENOMIC DNA]</scope>
    <source>
        <strain evidence="9 10">DSM 45934</strain>
    </source>
</reference>
<dbReference type="InterPro" id="IPR003961">
    <property type="entry name" value="FN3_dom"/>
</dbReference>
<dbReference type="GO" id="GO:0000272">
    <property type="term" value="P:polysaccharide catabolic process"/>
    <property type="evidence" value="ECO:0007669"/>
    <property type="project" value="UniProtKB-KW"/>
</dbReference>
<dbReference type="InterPro" id="IPR013783">
    <property type="entry name" value="Ig-like_fold"/>
</dbReference>
<dbReference type="SMART" id="SM00560">
    <property type="entry name" value="LamGL"/>
    <property type="match status" value="2"/>
</dbReference>
<dbReference type="CDD" id="cd00146">
    <property type="entry name" value="PKD"/>
    <property type="match status" value="1"/>
</dbReference>
<evidence type="ECO:0000256" key="4">
    <source>
        <dbReference type="ARBA" id="ARBA00023326"/>
    </source>
</evidence>
<comment type="caution">
    <text evidence="9">The sequence shown here is derived from an EMBL/GenBank/DDBJ whole genome shotgun (WGS) entry which is preliminary data.</text>
</comment>
<evidence type="ECO:0000256" key="1">
    <source>
        <dbReference type="ARBA" id="ARBA00022729"/>
    </source>
</evidence>
<dbReference type="PROSITE" id="PS50853">
    <property type="entry name" value="FN3"/>
    <property type="match status" value="1"/>
</dbReference>
<dbReference type="Proteomes" id="UP000295680">
    <property type="component" value="Unassembled WGS sequence"/>
</dbReference>
<keyword evidence="3" id="KW-0326">Glycosidase</keyword>